<dbReference type="Proteomes" id="UP000634530">
    <property type="component" value="Chromosome"/>
</dbReference>
<evidence type="ECO:0008006" key="3">
    <source>
        <dbReference type="Google" id="ProtNLM"/>
    </source>
</evidence>
<dbReference type="Gene3D" id="1.25.40.10">
    <property type="entry name" value="Tetratricopeptide repeat domain"/>
    <property type="match status" value="1"/>
</dbReference>
<dbReference type="SMART" id="SM00671">
    <property type="entry name" value="SEL1"/>
    <property type="match status" value="2"/>
</dbReference>
<organism evidence="1 2">
    <name type="scientific">Pseudomonas vanderleydeniana</name>
    <dbReference type="NCBI Taxonomy" id="2745495"/>
    <lineage>
        <taxon>Bacteria</taxon>
        <taxon>Pseudomonadati</taxon>
        <taxon>Pseudomonadota</taxon>
        <taxon>Gammaproteobacteria</taxon>
        <taxon>Pseudomonadales</taxon>
        <taxon>Pseudomonadaceae</taxon>
        <taxon>Pseudomonas</taxon>
    </lineage>
</organism>
<keyword evidence="2" id="KW-1185">Reference proteome</keyword>
<dbReference type="Pfam" id="PF08238">
    <property type="entry name" value="Sel1"/>
    <property type="match status" value="2"/>
</dbReference>
<dbReference type="InterPro" id="IPR050767">
    <property type="entry name" value="Sel1_AlgK"/>
</dbReference>
<name>A0A9E6PR39_9PSED</name>
<reference evidence="1 2" key="2">
    <citation type="journal article" date="2021" name="Microorganisms">
        <title>The Ever-Expanding Pseudomonas Genus: Description of 43 New Species and Partition of the Pseudomonas putida Group.</title>
        <authorList>
            <person name="Girard L."/>
            <person name="Lood C."/>
            <person name="Hofte M."/>
            <person name="Vandamme P."/>
            <person name="Rokni-Zadeh H."/>
            <person name="van Noort V."/>
            <person name="Lavigne R."/>
            <person name="De Mot R."/>
        </authorList>
    </citation>
    <scope>NUCLEOTIDE SEQUENCE [LARGE SCALE GENOMIC DNA]</scope>
    <source>
        <strain evidence="1 2">RW8P3</strain>
    </source>
</reference>
<dbReference type="AlphaFoldDB" id="A0A9E6PR39"/>
<proteinExistence type="predicted"/>
<dbReference type="InterPro" id="IPR006597">
    <property type="entry name" value="Sel1-like"/>
</dbReference>
<evidence type="ECO:0000313" key="1">
    <source>
        <dbReference type="EMBL" id="QXI31220.1"/>
    </source>
</evidence>
<dbReference type="PROSITE" id="PS51257">
    <property type="entry name" value="PROKAR_LIPOPROTEIN"/>
    <property type="match status" value="1"/>
</dbReference>
<dbReference type="SUPFAM" id="SSF81901">
    <property type="entry name" value="HCP-like"/>
    <property type="match status" value="1"/>
</dbReference>
<dbReference type="EMBL" id="CP077093">
    <property type="protein sequence ID" value="QXI31220.1"/>
    <property type="molecule type" value="Genomic_DNA"/>
</dbReference>
<gene>
    <name evidence="1" type="ORF">HU752_015365</name>
</gene>
<dbReference type="PANTHER" id="PTHR11102">
    <property type="entry name" value="SEL-1-LIKE PROTEIN"/>
    <property type="match status" value="1"/>
</dbReference>
<dbReference type="PANTHER" id="PTHR11102:SF160">
    <property type="entry name" value="ERAD-ASSOCIATED E3 UBIQUITIN-PROTEIN LIGASE COMPONENT HRD3"/>
    <property type="match status" value="1"/>
</dbReference>
<dbReference type="InterPro" id="IPR011990">
    <property type="entry name" value="TPR-like_helical_dom_sf"/>
</dbReference>
<reference evidence="1 2" key="1">
    <citation type="journal article" date="2020" name="Microorganisms">
        <title>Reliable Identification of Environmental Pseudomonas Isolates Using the rpoD Gene.</title>
        <authorList>
            <consortium name="The Broad Institute Genome Sequencing Platform"/>
            <person name="Girard L."/>
            <person name="Lood C."/>
            <person name="Rokni-Zadeh H."/>
            <person name="van Noort V."/>
            <person name="Lavigne R."/>
            <person name="De Mot R."/>
        </authorList>
    </citation>
    <scope>NUCLEOTIDE SEQUENCE [LARGE SCALE GENOMIC DNA]</scope>
    <source>
        <strain evidence="1 2">RW8P3</strain>
    </source>
</reference>
<evidence type="ECO:0000313" key="2">
    <source>
        <dbReference type="Proteomes" id="UP000634530"/>
    </source>
</evidence>
<sequence length="302" mass="32934">MLRTLLLVPVFAALVGCQGLGRPDDVDSPIVGLRCLILAGKQPFERENLRYIERYAGHGSAKCKVALGKMYEEGGYGVDQDLGKARVLFAESAALDPSMNVLLGQMAERGEGEPVDYAKARDLYQRSGKSAALPLARLMAQGKGGSQDIPGALTLYLDTTRYVGDDAWKAMDSLRKEGHPLNEAQATRFRQVWLKGFLKEQNRRLFVREVLEAVNASGQDKSVTLTYRFTSDSGTPQVTLTKGSGDANVDAWIMKAAVRISLRDSAPLTDETGKLEIVSPLTVRVQEISGRVWGICGRKPCG</sequence>
<dbReference type="RefSeq" id="WP_186676967.1">
    <property type="nucleotide sequence ID" value="NZ_CP077093.1"/>
</dbReference>
<dbReference type="KEGG" id="pvw:HU752_015365"/>
<protein>
    <recommendedName>
        <fullName evidence="3">Sel1 repeat family protein</fullName>
    </recommendedName>
</protein>
<accession>A0A9E6PR39</accession>